<name>A0A915PM79_9BILA</name>
<dbReference type="WBParaSite" id="sdigi.contig18.g1608.t1">
    <property type="protein sequence ID" value="sdigi.contig18.g1608.t1"/>
    <property type="gene ID" value="sdigi.contig18.g1608"/>
</dbReference>
<dbReference type="Proteomes" id="UP000887581">
    <property type="component" value="Unplaced"/>
</dbReference>
<evidence type="ECO:0000313" key="2">
    <source>
        <dbReference type="WBParaSite" id="sdigi.contig18.g1608.t1"/>
    </source>
</evidence>
<organism evidence="1 2">
    <name type="scientific">Setaria digitata</name>
    <dbReference type="NCBI Taxonomy" id="48799"/>
    <lineage>
        <taxon>Eukaryota</taxon>
        <taxon>Metazoa</taxon>
        <taxon>Ecdysozoa</taxon>
        <taxon>Nematoda</taxon>
        <taxon>Chromadorea</taxon>
        <taxon>Rhabditida</taxon>
        <taxon>Spirurina</taxon>
        <taxon>Spiruromorpha</taxon>
        <taxon>Filarioidea</taxon>
        <taxon>Setariidae</taxon>
        <taxon>Setaria</taxon>
    </lineage>
</organism>
<sequence>MSIELWKYCLHVSTLQLSVMRSHVRVTEGHVYWVSITCMLRHSETSINEMDWQKVTVEASSRTRLTWYSQLLRHSGSTSSRFRIRKNCVFMKLSYLRRHKRMT</sequence>
<reference evidence="2" key="1">
    <citation type="submission" date="2022-11" db="UniProtKB">
        <authorList>
            <consortium name="WormBaseParasite"/>
        </authorList>
    </citation>
    <scope>IDENTIFICATION</scope>
</reference>
<evidence type="ECO:0000313" key="1">
    <source>
        <dbReference type="Proteomes" id="UP000887581"/>
    </source>
</evidence>
<keyword evidence="1" id="KW-1185">Reference proteome</keyword>
<protein>
    <submittedName>
        <fullName evidence="2">Uncharacterized protein</fullName>
    </submittedName>
</protein>
<accession>A0A915PM79</accession>
<proteinExistence type="predicted"/>
<dbReference type="AlphaFoldDB" id="A0A915PM79"/>